<evidence type="ECO:0000256" key="2">
    <source>
        <dbReference type="SAM" id="Phobius"/>
    </source>
</evidence>
<feature type="compositionally biased region" description="Polar residues" evidence="1">
    <location>
        <begin position="20"/>
        <end position="34"/>
    </location>
</feature>
<keyword evidence="2" id="KW-0812">Transmembrane</keyword>
<sequence length="993" mass="114680">MARVSLGKRKRSSIAKSNRRVTSNSVVKKANSGTIRKKGNVEESNYERKYILVDAPLDDDNNDNDDDDDDYDYDFVINEMSDITPHGSKHTRMEVVGNDTDIEQPSISTANPTPKYWNPQFLYRLSADITLATIRENGSEGVGRIEIGQRLAMDTTTKPGNRRVSSFIVNVCSDNKDHIGTLRISDVTLRRLNDLLDIVTQQPVVVTIHRVIKIINERENAAGYQFQIDKKSLMKCMKALEKEGLLHVYDKTIVTDSVMNKVQLMCHRDIPEESPEVERAIRQTIDEYHREGRVFPHGQLRCGLINIYLFSESRSKIFQVSMIYILNMNIVVILVLFFYSILFYFKTSHAKEGRIVSHRQSLDIRRKLFAVWQYMKSYSNLFMDIPLGQNLTFTTRVGLCCKILFMRCLCQHLYCVYTLEKMCQLVTFSLQHFLNIHYANTSFQRELIHLFLNDPIKRHICIGDLPHELRFPITKDKKVYRQLEHILLTLSAFGLMAIGKNPDPMRFTSAHSSVFFVCKKAILYDTSTSQRGYASVTPPISRYDKYVYEFNNQDDVAFYWHHLRAIVQSTPLSFRNDVNSEEISQNRHKKYSAGLFDKSNVMVPVDQSIDLLYPLEPHEGCAGFDSALYIVANLQKDWNSYVRSLMPSDVELTKKKKIKELKRKKRPLDSVDIVSEQSRVHVRSRFSPKEKDMLILIRAVGFFLNPVYRFWLDPTVLRDIMHEYVPESRSKTVQCLMAAGVREMVRPNRLAYLQRIVRNLSTFQEMRDLRFQLASSPLSTAEGKTMFFKNAFDIANRLLFMEYQTIPHVLTSNQQFESYLNAGKSILIHTTDGAFSETILDQISATVIHNALQSDLEVSVDEEILSVFEQAVLEQQSTKQIRYLESADLRLEEVHVFQGASDSFPRLPSFTELVTLIDRSQPADRYPPVPFEDFILSIPVSERQKLRTIHQVINQTGAYGASVEDIARNTKMTRDMIWPLLKQLIDECQVVHI</sequence>
<keyword evidence="4" id="KW-1185">Reference proteome</keyword>
<dbReference type="CDD" id="cd16169">
    <property type="entry name" value="Tau138_eWH"/>
    <property type="match status" value="1"/>
</dbReference>
<dbReference type="InterPro" id="IPR035625">
    <property type="entry name" value="Tfc3-like_eWH"/>
</dbReference>
<dbReference type="WBParaSite" id="Hba_20429">
    <property type="protein sequence ID" value="Hba_20429"/>
    <property type="gene ID" value="Hba_20429"/>
</dbReference>
<dbReference type="GO" id="GO:0003677">
    <property type="term" value="F:DNA binding"/>
    <property type="evidence" value="ECO:0007669"/>
    <property type="project" value="InterPro"/>
</dbReference>
<dbReference type="Pfam" id="PF24101">
    <property type="entry name" value="WHD_GTF3C1"/>
    <property type="match status" value="1"/>
</dbReference>
<feature type="compositionally biased region" description="Basic residues" evidence="1">
    <location>
        <begin position="1"/>
        <end position="19"/>
    </location>
</feature>
<dbReference type="PANTHER" id="PTHR15180">
    <property type="entry name" value="GENERAL TRANSCRIPTION FACTOR 3C POLYPEPTIDE 1"/>
    <property type="match status" value="1"/>
</dbReference>
<organism evidence="4 5">
    <name type="scientific">Heterorhabditis bacteriophora</name>
    <name type="common">Entomopathogenic nematode worm</name>
    <dbReference type="NCBI Taxonomy" id="37862"/>
    <lineage>
        <taxon>Eukaryota</taxon>
        <taxon>Metazoa</taxon>
        <taxon>Ecdysozoa</taxon>
        <taxon>Nematoda</taxon>
        <taxon>Chromadorea</taxon>
        <taxon>Rhabditida</taxon>
        <taxon>Rhabditina</taxon>
        <taxon>Rhabditomorpha</taxon>
        <taxon>Strongyloidea</taxon>
        <taxon>Heterorhabditidae</taxon>
        <taxon>Heterorhabditis</taxon>
    </lineage>
</organism>
<accession>A0A1I7XSG4</accession>
<dbReference type="GO" id="GO:0000127">
    <property type="term" value="C:transcription factor TFIIIC complex"/>
    <property type="evidence" value="ECO:0007669"/>
    <property type="project" value="InterPro"/>
</dbReference>
<dbReference type="InterPro" id="IPR044210">
    <property type="entry name" value="Tfc3-like"/>
</dbReference>
<dbReference type="AlphaFoldDB" id="A0A1I7XSG4"/>
<feature type="transmembrane region" description="Helical" evidence="2">
    <location>
        <begin position="322"/>
        <end position="345"/>
    </location>
</feature>
<dbReference type="GO" id="GO:0006384">
    <property type="term" value="P:transcription initiation at RNA polymerase III promoter"/>
    <property type="evidence" value="ECO:0007669"/>
    <property type="project" value="InterPro"/>
</dbReference>
<reference evidence="5" key="1">
    <citation type="submission" date="2016-11" db="UniProtKB">
        <authorList>
            <consortium name="WormBaseParasite"/>
        </authorList>
    </citation>
    <scope>IDENTIFICATION</scope>
</reference>
<evidence type="ECO:0000256" key="1">
    <source>
        <dbReference type="SAM" id="MobiDB-lite"/>
    </source>
</evidence>
<evidence type="ECO:0000313" key="4">
    <source>
        <dbReference type="Proteomes" id="UP000095283"/>
    </source>
</evidence>
<feature type="region of interest" description="Disordered" evidence="1">
    <location>
        <begin position="1"/>
        <end position="41"/>
    </location>
</feature>
<evidence type="ECO:0000313" key="5">
    <source>
        <dbReference type="WBParaSite" id="Hba_20429"/>
    </source>
</evidence>
<protein>
    <submittedName>
        <fullName evidence="5">RNB domain-containing protein</fullName>
    </submittedName>
</protein>
<name>A0A1I7XSG4_HETBA</name>
<evidence type="ECO:0000259" key="3">
    <source>
        <dbReference type="Pfam" id="PF24101"/>
    </source>
</evidence>
<keyword evidence="2" id="KW-0472">Membrane</keyword>
<keyword evidence="2" id="KW-1133">Transmembrane helix</keyword>
<dbReference type="GO" id="GO:0042791">
    <property type="term" value="P:5S class rRNA transcription by RNA polymerase III"/>
    <property type="evidence" value="ECO:0007669"/>
    <property type="project" value="TreeGrafter"/>
</dbReference>
<feature type="domain" description="GTF3C1 extended winged-helix" evidence="3">
    <location>
        <begin position="184"/>
        <end position="293"/>
    </location>
</feature>
<dbReference type="Proteomes" id="UP000095283">
    <property type="component" value="Unplaced"/>
</dbReference>
<dbReference type="InterPro" id="IPR056467">
    <property type="entry name" value="eWH_GTF3C1"/>
</dbReference>
<proteinExistence type="predicted"/>
<dbReference type="PANTHER" id="PTHR15180:SF1">
    <property type="entry name" value="GENERAL TRANSCRIPTION FACTOR 3C POLYPEPTIDE 1"/>
    <property type="match status" value="1"/>
</dbReference>